<organism evidence="5 6">
    <name type="scientific">Fusarium avenaceum</name>
    <dbReference type="NCBI Taxonomy" id="40199"/>
    <lineage>
        <taxon>Eukaryota</taxon>
        <taxon>Fungi</taxon>
        <taxon>Dikarya</taxon>
        <taxon>Ascomycota</taxon>
        <taxon>Pezizomycotina</taxon>
        <taxon>Sordariomycetes</taxon>
        <taxon>Hypocreomycetidae</taxon>
        <taxon>Hypocreales</taxon>
        <taxon>Nectriaceae</taxon>
        <taxon>Fusarium</taxon>
        <taxon>Fusarium tricinctum species complex</taxon>
    </lineage>
</organism>
<evidence type="ECO:0000256" key="2">
    <source>
        <dbReference type="ARBA" id="ARBA00022602"/>
    </source>
</evidence>
<evidence type="ECO:0000256" key="1">
    <source>
        <dbReference type="ARBA" id="ARBA00006734"/>
    </source>
</evidence>
<dbReference type="Proteomes" id="UP000782241">
    <property type="component" value="Unassembled WGS sequence"/>
</dbReference>
<keyword evidence="2" id="KW-0637">Prenyltransferase</keyword>
<name>A0A9P7H977_9HYPO</name>
<dbReference type="SUPFAM" id="SSF48439">
    <property type="entry name" value="Protein prenylyltransferase"/>
    <property type="match status" value="1"/>
</dbReference>
<protein>
    <recommendedName>
        <fullName evidence="7">Protein prenyltransferase</fullName>
    </recommendedName>
</protein>
<keyword evidence="3" id="KW-0808">Transferase</keyword>
<reference evidence="5" key="1">
    <citation type="submission" date="2021-04" db="EMBL/GenBank/DDBJ databases">
        <title>Draft genome of Fusarium avenaceum strain F156N33, isolated from an atmospheric sample in Virginia.</title>
        <authorList>
            <person name="Yang S."/>
            <person name="Vinatzer B.A."/>
            <person name="Coleman J."/>
        </authorList>
    </citation>
    <scope>NUCLEOTIDE SEQUENCE</scope>
    <source>
        <strain evidence="5">F156N33</strain>
    </source>
</reference>
<gene>
    <name evidence="5" type="ORF">KAF25_004417</name>
</gene>
<evidence type="ECO:0000256" key="4">
    <source>
        <dbReference type="ARBA" id="ARBA00022737"/>
    </source>
</evidence>
<dbReference type="GO" id="GO:0005737">
    <property type="term" value="C:cytoplasm"/>
    <property type="evidence" value="ECO:0007669"/>
    <property type="project" value="TreeGrafter"/>
</dbReference>
<keyword evidence="6" id="KW-1185">Reference proteome</keyword>
<sequence length="366" mass="42429">MELHSTPPHHVVSFEPTLYSSHPILLLRRSIPPMSRALDKSVKESLKHGDHQSVFLEISDALTEASEELVEIELLGKSHVPDPNSVILRDDNAVAIPKIRLVQAFIVAQKLSKRLYAADQGPSENELLRSTAVILLMDPEHLTAANMRKRLITSKLDDKNIEYMLQLEKHLVDSLLTSRLHRHTKSPTLWNHRRWLMEQFRLQGRTVTVEDDLTRIIMISGERHPRNYYAWCHARYLIRTFILPSSSAEEALSRIITTTQKWCFAHHNDISGWQFLIFLLEKQPTETSSVIRETLKLTGSFKWRNESVWYFLRHVAARGATITDRDEFENLRRILWESTADGDIERRTLERAEQWLMASQETVTGS</sequence>
<comment type="caution">
    <text evidence="5">The sequence shown here is derived from an EMBL/GenBank/DDBJ whole genome shotgun (WGS) entry which is preliminary data.</text>
</comment>
<comment type="similarity">
    <text evidence="1">Belongs to the protein prenyltransferase subunit alpha family.</text>
</comment>
<dbReference type="Gene3D" id="1.25.40.120">
    <property type="entry name" value="Protein prenylyltransferase"/>
    <property type="match status" value="1"/>
</dbReference>
<dbReference type="PANTHER" id="PTHR11129">
    <property type="entry name" value="PROTEIN FARNESYLTRANSFERASE ALPHA SUBUNIT/RAB GERANYLGERANYL TRANSFERASE ALPHA SUBUNIT"/>
    <property type="match status" value="1"/>
</dbReference>
<evidence type="ECO:0008006" key="7">
    <source>
        <dbReference type="Google" id="ProtNLM"/>
    </source>
</evidence>
<proteinExistence type="inferred from homology"/>
<evidence type="ECO:0000313" key="5">
    <source>
        <dbReference type="EMBL" id="KAG5662178.1"/>
    </source>
</evidence>
<evidence type="ECO:0000313" key="6">
    <source>
        <dbReference type="Proteomes" id="UP000782241"/>
    </source>
</evidence>
<dbReference type="InterPro" id="IPR002088">
    <property type="entry name" value="Prenyl_trans_a"/>
</dbReference>
<dbReference type="PANTHER" id="PTHR11129:SF3">
    <property type="entry name" value="PROTEIN PRENYLTRANSFERASE ALPHA SUBUNIT REPEAT-CONTAINING PROTEIN 1"/>
    <property type="match status" value="1"/>
</dbReference>
<dbReference type="Pfam" id="PF01239">
    <property type="entry name" value="PPTA"/>
    <property type="match status" value="2"/>
</dbReference>
<keyword evidence="4" id="KW-0677">Repeat</keyword>
<dbReference type="EMBL" id="JAGPUO010000006">
    <property type="protein sequence ID" value="KAG5662178.1"/>
    <property type="molecule type" value="Genomic_DNA"/>
</dbReference>
<dbReference type="GO" id="GO:0008318">
    <property type="term" value="F:protein prenyltransferase activity"/>
    <property type="evidence" value="ECO:0007669"/>
    <property type="project" value="InterPro"/>
</dbReference>
<dbReference type="AlphaFoldDB" id="A0A9P7H977"/>
<evidence type="ECO:0000256" key="3">
    <source>
        <dbReference type="ARBA" id="ARBA00022679"/>
    </source>
</evidence>
<accession>A0A9P7H977</accession>